<organism evidence="3 4">
    <name type="scientific">Kitasatospora aureofaciens</name>
    <name type="common">Streptomyces aureofaciens</name>
    <dbReference type="NCBI Taxonomy" id="1894"/>
    <lineage>
        <taxon>Bacteria</taxon>
        <taxon>Bacillati</taxon>
        <taxon>Actinomycetota</taxon>
        <taxon>Actinomycetes</taxon>
        <taxon>Kitasatosporales</taxon>
        <taxon>Streptomycetaceae</taxon>
        <taxon>Kitasatospora</taxon>
    </lineage>
</organism>
<evidence type="ECO:0000313" key="4">
    <source>
        <dbReference type="Proteomes" id="UP000037395"/>
    </source>
</evidence>
<reference evidence="2" key="5">
    <citation type="submission" date="2020-09" db="EMBL/GenBank/DDBJ databases">
        <authorList>
            <person name="Sun Q."/>
            <person name="Ohkuma M."/>
        </authorList>
    </citation>
    <scope>NUCLEOTIDE SEQUENCE</scope>
    <source>
        <strain evidence="2">JCM 4434</strain>
    </source>
</reference>
<accession>A0A1E7N264</accession>
<keyword evidence="4" id="KW-1185">Reference proteome</keyword>
<gene>
    <name evidence="2" type="ORF">GCM10010502_52100</name>
    <name evidence="3" type="ORF">HS99_0009815</name>
</gene>
<evidence type="ECO:0000313" key="2">
    <source>
        <dbReference type="EMBL" id="GGU92270.1"/>
    </source>
</evidence>
<feature type="compositionally biased region" description="Basic residues" evidence="1">
    <location>
        <begin position="51"/>
        <end position="64"/>
    </location>
</feature>
<reference evidence="4" key="3">
    <citation type="submission" date="2016-08" db="EMBL/GenBank/DDBJ databases">
        <title>Sequencing, assembly and comparative genomics of S. aureofaciens ATCC 10762.</title>
        <authorList>
            <person name="Gradnigo J.S."/>
            <person name="Johnson N."/>
            <person name="Somerville G.A."/>
        </authorList>
    </citation>
    <scope>NUCLEOTIDE SEQUENCE [LARGE SCALE GENOMIC DNA]</scope>
    <source>
        <strain evidence="4">ATCC 10762 / DSM 40127 / CCM 3239 / JCM 4008 / LMG 5968 / NBRC 12843 / NCIMB 8234 / A-377</strain>
    </source>
</reference>
<evidence type="ECO:0000313" key="3">
    <source>
        <dbReference type="EMBL" id="OEV34766.1"/>
    </source>
</evidence>
<name>A0A1E7N264_KITAU</name>
<dbReference type="RefSeq" id="WP_030555815.1">
    <property type="nucleotide sequence ID" value="NZ_BMUB01000014.1"/>
</dbReference>
<dbReference type="AlphaFoldDB" id="A0A1E7N264"/>
<reference evidence="3 4" key="2">
    <citation type="submission" date="2014-07" db="EMBL/GenBank/DDBJ databases">
        <authorList>
            <person name="Zhang J.E."/>
            <person name="Yang H."/>
            <person name="Guo J."/>
            <person name="Deng Z."/>
            <person name="Luo H."/>
            <person name="Luo M."/>
            <person name="Zhao B."/>
        </authorList>
    </citation>
    <scope>NUCLEOTIDE SEQUENCE [LARGE SCALE GENOMIC DNA]</scope>
    <source>
        <strain evidence="3">ATCC 10762</strain>
        <strain evidence="4">ATCC 10762 / DSM 40127 / CCM 3239 / JCM 4008 / LMG 5968 / NBRC 12843 / NCIMB 8234 / A-377</strain>
    </source>
</reference>
<feature type="region of interest" description="Disordered" evidence="1">
    <location>
        <begin position="45"/>
        <end position="84"/>
    </location>
</feature>
<protein>
    <submittedName>
        <fullName evidence="3">Uncharacterized protein</fullName>
    </submittedName>
</protein>
<reference evidence="2 5" key="1">
    <citation type="journal article" date="2014" name="Int. J. Syst. Evol. Microbiol.">
        <title>Complete genome sequence of Corynebacterium casei LMG S-19264T (=DSM 44701T), isolated from a smear-ripened cheese.</title>
        <authorList>
            <consortium name="US DOE Joint Genome Institute (JGI-PGF)"/>
            <person name="Walter F."/>
            <person name="Albersmeier A."/>
            <person name="Kalinowski J."/>
            <person name="Ruckert C."/>
        </authorList>
    </citation>
    <scope>NUCLEOTIDE SEQUENCE [LARGE SCALE GENOMIC DNA]</scope>
    <source>
        <strain evidence="2 5">JCM 4434</strain>
    </source>
</reference>
<dbReference type="Proteomes" id="UP000610124">
    <property type="component" value="Unassembled WGS sequence"/>
</dbReference>
<reference evidence="3" key="4">
    <citation type="submission" date="2016-08" db="EMBL/GenBank/DDBJ databases">
        <title>Sequencing, Assembly and Comparative Genomics of S. aureofaciens ATCC 10762.</title>
        <authorList>
            <person name="Gradnigo J.S."/>
            <person name="Johnson N."/>
            <person name="Somerville G.A."/>
        </authorList>
    </citation>
    <scope>NUCLEOTIDE SEQUENCE [LARGE SCALE GENOMIC DNA]</scope>
    <source>
        <strain evidence="3">ATCC 10762</strain>
    </source>
</reference>
<dbReference type="Proteomes" id="UP000037395">
    <property type="component" value="Unassembled WGS sequence"/>
</dbReference>
<sequence>MLALAFLAALAADATPARPADPNRSARSTDPIDLTVPEIRHLLSLTLPGRGPHHRAARPPRPGRPHAAAAETGTGGEQPPAVVGPPIEWLRIDAKRHTARVLQTVKLRAFNPRATEWQRMHAVAARFHLEHGHLEPPTRPSTAS</sequence>
<accession>A0A8H9LSL9</accession>
<evidence type="ECO:0000313" key="5">
    <source>
        <dbReference type="Proteomes" id="UP000610124"/>
    </source>
</evidence>
<dbReference type="EMBL" id="BMUB01000014">
    <property type="protein sequence ID" value="GGU92270.1"/>
    <property type="molecule type" value="Genomic_DNA"/>
</dbReference>
<proteinExistence type="predicted"/>
<dbReference type="EMBL" id="JPRF03000043">
    <property type="protein sequence ID" value="OEV34766.1"/>
    <property type="molecule type" value="Genomic_DNA"/>
</dbReference>
<dbReference type="OrthoDB" id="9776021at2"/>
<dbReference type="GeneID" id="97488210"/>
<evidence type="ECO:0000256" key="1">
    <source>
        <dbReference type="SAM" id="MobiDB-lite"/>
    </source>
</evidence>
<comment type="caution">
    <text evidence="3">The sequence shown here is derived from an EMBL/GenBank/DDBJ whole genome shotgun (WGS) entry which is preliminary data.</text>
</comment>